<name>A0A6A6U8Q7_9PEZI</name>
<dbReference type="PRINTS" id="PR00724">
    <property type="entry name" value="CRBOXYPTASEC"/>
</dbReference>
<evidence type="ECO:0000256" key="1">
    <source>
        <dbReference type="ARBA" id="ARBA00009431"/>
    </source>
</evidence>
<evidence type="ECO:0000256" key="2">
    <source>
        <dbReference type="ARBA" id="ARBA00022645"/>
    </source>
</evidence>
<keyword evidence="3" id="KW-0645">Protease</keyword>
<dbReference type="PANTHER" id="PTHR11802:SF64">
    <property type="entry name" value="CARBOXYPEPTIDASE"/>
    <property type="match status" value="1"/>
</dbReference>
<dbReference type="Proteomes" id="UP000799302">
    <property type="component" value="Unassembled WGS sequence"/>
</dbReference>
<protein>
    <submittedName>
        <fullName evidence="7">Alpha/beta-hydrolase</fullName>
    </submittedName>
</protein>
<keyword evidence="5" id="KW-0325">Glycoprotein</keyword>
<dbReference type="InterPro" id="IPR029058">
    <property type="entry name" value="AB_hydrolase_fold"/>
</dbReference>
<keyword evidence="4 7" id="KW-0378">Hydrolase</keyword>
<sequence length="614" mass="66618">MRLLYLVFGIAALANAQFVPPPKYDKIVESKAHPGVKISYKSPKICETTPGVKSYSGYIHIPKGSLADLGVVHAYEINLFFWFFESRNDQANAPFALWLNGGPGTSSLKSLFHGTGPCNVKDDSTTTTLNPFSWNNDANILYVDQPVQTGFSYDVLMNVTFNHFSSGPGAQPVRPGQSASKTNPSIQNGVFASQSAFNTANTTGIAARTMWRFMQAFVGDFPEYKPKNNELSIWGTAYAGRWAPDLASYFLNQSKSAKSGEVALKIKSIGVVNGFIDMETQQLKFPQFAYNNTYGIQAVDQGVYAGVSRNYWSEDGCGTRLKQCRAQAAKADPDQVGNAGEVVNLCAHVLTVCSNVAGGYSLLSGRSQSDVTRTNPFSLSPYYIGYLNSEPVMSALGVARNFTPEQFVVRAAFDSYDPALGGHLEKIGQLLDSGVTVALAYGDRDYSNNWIGGEAVSTAINYTNSAAFKAAGYQDMQVNASFVGGQVRQVGQLSFTRVYDAGQEAFAYQPEALQKIFSRAISGKDIASGAQAALDSTYSTKGASSTWFHKNQVPKCPTKTECYVLDRSSCSDLQKDAIAQGYGIIKNHRLTGYTPNIPDYLDPAYLKKPKPVGC</sequence>
<reference evidence="7" key="1">
    <citation type="journal article" date="2020" name="Stud. Mycol.">
        <title>101 Dothideomycetes genomes: a test case for predicting lifestyles and emergence of pathogens.</title>
        <authorList>
            <person name="Haridas S."/>
            <person name="Albert R."/>
            <person name="Binder M."/>
            <person name="Bloem J."/>
            <person name="Labutti K."/>
            <person name="Salamov A."/>
            <person name="Andreopoulos B."/>
            <person name="Baker S."/>
            <person name="Barry K."/>
            <person name="Bills G."/>
            <person name="Bluhm B."/>
            <person name="Cannon C."/>
            <person name="Castanera R."/>
            <person name="Culley D."/>
            <person name="Daum C."/>
            <person name="Ezra D."/>
            <person name="Gonzalez J."/>
            <person name="Henrissat B."/>
            <person name="Kuo A."/>
            <person name="Liang C."/>
            <person name="Lipzen A."/>
            <person name="Lutzoni F."/>
            <person name="Magnuson J."/>
            <person name="Mondo S."/>
            <person name="Nolan M."/>
            <person name="Ohm R."/>
            <person name="Pangilinan J."/>
            <person name="Park H.-J."/>
            <person name="Ramirez L."/>
            <person name="Alfaro M."/>
            <person name="Sun H."/>
            <person name="Tritt A."/>
            <person name="Yoshinaga Y."/>
            <person name="Zwiers L.-H."/>
            <person name="Turgeon B."/>
            <person name="Goodwin S."/>
            <person name="Spatafora J."/>
            <person name="Crous P."/>
            <person name="Grigoriev I."/>
        </authorList>
    </citation>
    <scope>NUCLEOTIDE SEQUENCE</scope>
    <source>
        <strain evidence="7">CBS 115976</strain>
    </source>
</reference>
<evidence type="ECO:0000256" key="4">
    <source>
        <dbReference type="ARBA" id="ARBA00022801"/>
    </source>
</evidence>
<evidence type="ECO:0000256" key="3">
    <source>
        <dbReference type="ARBA" id="ARBA00022670"/>
    </source>
</evidence>
<dbReference type="AlphaFoldDB" id="A0A6A6U8Q7"/>
<evidence type="ECO:0000256" key="5">
    <source>
        <dbReference type="ARBA" id="ARBA00023180"/>
    </source>
</evidence>
<accession>A0A6A6U8Q7</accession>
<feature type="signal peptide" evidence="6">
    <location>
        <begin position="1"/>
        <end position="16"/>
    </location>
</feature>
<dbReference type="InterPro" id="IPR001563">
    <property type="entry name" value="Peptidase_S10"/>
</dbReference>
<dbReference type="GO" id="GO:0000324">
    <property type="term" value="C:fungal-type vacuole"/>
    <property type="evidence" value="ECO:0007669"/>
    <property type="project" value="TreeGrafter"/>
</dbReference>
<dbReference type="OrthoDB" id="443318at2759"/>
<keyword evidence="8" id="KW-1185">Reference proteome</keyword>
<evidence type="ECO:0000313" key="7">
    <source>
        <dbReference type="EMBL" id="KAF2667488.1"/>
    </source>
</evidence>
<dbReference type="Gene3D" id="3.40.50.1820">
    <property type="entry name" value="alpha/beta hydrolase"/>
    <property type="match status" value="1"/>
</dbReference>
<keyword evidence="6" id="KW-0732">Signal</keyword>
<keyword evidence="2" id="KW-0121">Carboxypeptidase</keyword>
<gene>
    <name evidence="7" type="ORF">BT63DRAFT_447415</name>
</gene>
<evidence type="ECO:0000313" key="8">
    <source>
        <dbReference type="Proteomes" id="UP000799302"/>
    </source>
</evidence>
<dbReference type="SUPFAM" id="SSF53474">
    <property type="entry name" value="alpha/beta-Hydrolases"/>
    <property type="match status" value="1"/>
</dbReference>
<comment type="similarity">
    <text evidence="1">Belongs to the peptidase S10 family.</text>
</comment>
<dbReference type="GO" id="GO:0006508">
    <property type="term" value="P:proteolysis"/>
    <property type="evidence" value="ECO:0007669"/>
    <property type="project" value="UniProtKB-KW"/>
</dbReference>
<dbReference type="Pfam" id="PF00450">
    <property type="entry name" value="Peptidase_S10"/>
    <property type="match status" value="1"/>
</dbReference>
<organism evidence="7 8">
    <name type="scientific">Microthyrium microscopicum</name>
    <dbReference type="NCBI Taxonomy" id="703497"/>
    <lineage>
        <taxon>Eukaryota</taxon>
        <taxon>Fungi</taxon>
        <taxon>Dikarya</taxon>
        <taxon>Ascomycota</taxon>
        <taxon>Pezizomycotina</taxon>
        <taxon>Dothideomycetes</taxon>
        <taxon>Dothideomycetes incertae sedis</taxon>
        <taxon>Microthyriales</taxon>
        <taxon>Microthyriaceae</taxon>
        <taxon>Microthyrium</taxon>
    </lineage>
</organism>
<dbReference type="PANTHER" id="PTHR11802">
    <property type="entry name" value="SERINE PROTEASE FAMILY S10 SERINE CARBOXYPEPTIDASE"/>
    <property type="match status" value="1"/>
</dbReference>
<proteinExistence type="inferred from homology"/>
<dbReference type="EMBL" id="MU004237">
    <property type="protein sequence ID" value="KAF2667488.1"/>
    <property type="molecule type" value="Genomic_DNA"/>
</dbReference>
<dbReference type="GO" id="GO:0004185">
    <property type="term" value="F:serine-type carboxypeptidase activity"/>
    <property type="evidence" value="ECO:0007669"/>
    <property type="project" value="InterPro"/>
</dbReference>
<feature type="chain" id="PRO_5025517946" evidence="6">
    <location>
        <begin position="17"/>
        <end position="614"/>
    </location>
</feature>
<evidence type="ECO:0000256" key="6">
    <source>
        <dbReference type="SAM" id="SignalP"/>
    </source>
</evidence>